<gene>
    <name evidence="1" type="ORF">GPM918_LOCUS10469</name>
    <name evidence="2" type="ORF">SRO942_LOCUS10470</name>
</gene>
<dbReference type="Proteomes" id="UP000663829">
    <property type="component" value="Unassembled WGS sequence"/>
</dbReference>
<reference evidence="1" key="1">
    <citation type="submission" date="2021-02" db="EMBL/GenBank/DDBJ databases">
        <authorList>
            <person name="Nowell W R."/>
        </authorList>
    </citation>
    <scope>NUCLEOTIDE SEQUENCE</scope>
</reference>
<accession>A0A814C7I2</accession>
<dbReference type="EMBL" id="CAJOBC010002064">
    <property type="protein sequence ID" value="CAF3713588.1"/>
    <property type="molecule type" value="Genomic_DNA"/>
</dbReference>
<evidence type="ECO:0000313" key="1">
    <source>
        <dbReference type="EMBL" id="CAF0936469.1"/>
    </source>
</evidence>
<keyword evidence="3" id="KW-1185">Reference proteome</keyword>
<protein>
    <submittedName>
        <fullName evidence="1">Uncharacterized protein</fullName>
    </submittedName>
</protein>
<name>A0A814C7I2_9BILA</name>
<sequence length="260" mass="29865">MVNDKYRLLTGQGFDAQWQSAVNNNDDVFVISMIGNSRVGKSLIVKAFSLENENSPTAAPPEVDDLLVRTTGNIGCYESRNMSEGTSKTLVLDYEGEDSGLPLMLRLRRHMHGSYKENERRKFVKESFPKLAYILSNIDNIDLLKTRINEIYHQHVQQQRLITHMQWLFMTDSVLETVSDGGTVSLVILLTQLTDTGYDYESIAKKLFIHLYTRNDTPSQVWYAHCRTFTMKLLARSIAMKTLEQKERLEMLYGLIVKKS</sequence>
<dbReference type="AlphaFoldDB" id="A0A814C7I2"/>
<proteinExistence type="predicted"/>
<evidence type="ECO:0000313" key="2">
    <source>
        <dbReference type="EMBL" id="CAF3713588.1"/>
    </source>
</evidence>
<dbReference type="Proteomes" id="UP000681722">
    <property type="component" value="Unassembled WGS sequence"/>
</dbReference>
<organism evidence="1 3">
    <name type="scientific">Didymodactylos carnosus</name>
    <dbReference type="NCBI Taxonomy" id="1234261"/>
    <lineage>
        <taxon>Eukaryota</taxon>
        <taxon>Metazoa</taxon>
        <taxon>Spiralia</taxon>
        <taxon>Gnathifera</taxon>
        <taxon>Rotifera</taxon>
        <taxon>Eurotatoria</taxon>
        <taxon>Bdelloidea</taxon>
        <taxon>Philodinida</taxon>
        <taxon>Philodinidae</taxon>
        <taxon>Didymodactylos</taxon>
    </lineage>
</organism>
<evidence type="ECO:0000313" key="3">
    <source>
        <dbReference type="Proteomes" id="UP000663829"/>
    </source>
</evidence>
<dbReference type="OrthoDB" id="66726at2759"/>
<comment type="caution">
    <text evidence="1">The sequence shown here is derived from an EMBL/GenBank/DDBJ whole genome shotgun (WGS) entry which is preliminary data.</text>
</comment>
<dbReference type="EMBL" id="CAJNOQ010002064">
    <property type="protein sequence ID" value="CAF0936469.1"/>
    <property type="molecule type" value="Genomic_DNA"/>
</dbReference>